<proteinExistence type="inferred from homology"/>
<dbReference type="GO" id="GO:0045596">
    <property type="term" value="P:negative regulation of cell differentiation"/>
    <property type="evidence" value="ECO:0007669"/>
    <property type="project" value="InterPro"/>
</dbReference>
<dbReference type="PANTHER" id="PTHR10494:SF6">
    <property type="entry name" value="NOGGIN"/>
    <property type="match status" value="1"/>
</dbReference>
<accession>A0A6A4JTE8</accession>
<protein>
    <submittedName>
        <fullName evidence="6">Uncharacterized protein</fullName>
    </submittedName>
</protein>
<keyword evidence="7" id="KW-1185">Reference proteome</keyword>
<comment type="caution">
    <text evidence="6">The sequence shown here is derived from an EMBL/GenBank/DDBJ whole genome shotgun (WGS) entry which is preliminary data.</text>
</comment>
<dbReference type="EMBL" id="WIXP02000011">
    <property type="protein sequence ID" value="KAF6202802.1"/>
    <property type="molecule type" value="Genomic_DNA"/>
</dbReference>
<dbReference type="GO" id="GO:0009953">
    <property type="term" value="P:dorsal/ventral pattern formation"/>
    <property type="evidence" value="ECO:0007669"/>
    <property type="project" value="TreeGrafter"/>
</dbReference>
<evidence type="ECO:0000256" key="3">
    <source>
        <dbReference type="ARBA" id="ARBA00022473"/>
    </source>
</evidence>
<sequence>MAVRGGDPSRQAVCLSPRAPPDTRRTFFTVHVLFPEMLHHWLRLLTTWSLAIPLSLATSPPNLPLVPRDTPVNTVPLRLWANARAAVLRPRKRDLQQGALMAALEPHFDPDWMSLTKPFKPPSDISHTRKSMVELRKTTSTLGLSDTVRDWLVSRGTCPISYAWRDLGSDFWPRWVRTAVCLRPPTGTCSWPPGMSCVSAPPKHLQVLRWHCRLRKKSKRKKADENNVWGDVQKKEAHQKKKGRRKRYRCLWVKVPYPVPEDCVCACAL</sequence>
<keyword evidence="3" id="KW-0217">Developmental protein</keyword>
<keyword evidence="4" id="KW-0964">Secreted</keyword>
<reference evidence="6" key="1">
    <citation type="journal article" date="2021" name="Mol. Ecol. Resour.">
        <title>Apolygus lucorum genome provides insights into omnivorousness and mesophyll feeding.</title>
        <authorList>
            <person name="Liu Y."/>
            <person name="Liu H."/>
            <person name="Wang H."/>
            <person name="Huang T."/>
            <person name="Liu B."/>
            <person name="Yang B."/>
            <person name="Yin L."/>
            <person name="Li B."/>
            <person name="Zhang Y."/>
            <person name="Zhang S."/>
            <person name="Jiang F."/>
            <person name="Zhang X."/>
            <person name="Ren Y."/>
            <person name="Wang B."/>
            <person name="Wang S."/>
            <person name="Lu Y."/>
            <person name="Wu K."/>
            <person name="Fan W."/>
            <person name="Wang G."/>
        </authorList>
    </citation>
    <scope>NUCLEOTIDE SEQUENCE</scope>
    <source>
        <strain evidence="6">12Hb</strain>
    </source>
</reference>
<dbReference type="InterPro" id="IPR029034">
    <property type="entry name" value="Cystine-knot_cytokine"/>
</dbReference>
<comment type="similarity">
    <text evidence="2">Belongs to the noggin family.</text>
</comment>
<dbReference type="Pfam" id="PF05806">
    <property type="entry name" value="Noggin"/>
    <property type="match status" value="1"/>
</dbReference>
<keyword evidence="5" id="KW-0732">Signal</keyword>
<dbReference type="InterPro" id="IPR008717">
    <property type="entry name" value="Noggin"/>
</dbReference>
<dbReference type="PANTHER" id="PTHR10494">
    <property type="entry name" value="BONE MORPHOGENETIC PROTEIN INHIBITOR, NOGGIN"/>
    <property type="match status" value="1"/>
</dbReference>
<evidence type="ECO:0000313" key="7">
    <source>
        <dbReference type="Proteomes" id="UP000466442"/>
    </source>
</evidence>
<evidence type="ECO:0000256" key="2">
    <source>
        <dbReference type="ARBA" id="ARBA00007480"/>
    </source>
</evidence>
<name>A0A6A4JTE8_APOLU</name>
<gene>
    <name evidence="6" type="ORF">GE061_003205</name>
</gene>
<evidence type="ECO:0000256" key="1">
    <source>
        <dbReference type="ARBA" id="ARBA00004613"/>
    </source>
</evidence>
<dbReference type="SUPFAM" id="SSF57501">
    <property type="entry name" value="Cystine-knot cytokines"/>
    <property type="match status" value="1"/>
</dbReference>
<organism evidence="6 7">
    <name type="scientific">Apolygus lucorum</name>
    <name type="common">Small green plant bug</name>
    <name type="synonym">Lygocoris lucorum</name>
    <dbReference type="NCBI Taxonomy" id="248454"/>
    <lineage>
        <taxon>Eukaryota</taxon>
        <taxon>Metazoa</taxon>
        <taxon>Ecdysozoa</taxon>
        <taxon>Arthropoda</taxon>
        <taxon>Hexapoda</taxon>
        <taxon>Insecta</taxon>
        <taxon>Pterygota</taxon>
        <taxon>Neoptera</taxon>
        <taxon>Paraneoptera</taxon>
        <taxon>Hemiptera</taxon>
        <taxon>Heteroptera</taxon>
        <taxon>Panheteroptera</taxon>
        <taxon>Cimicomorpha</taxon>
        <taxon>Miridae</taxon>
        <taxon>Mirini</taxon>
        <taxon>Apolygus</taxon>
    </lineage>
</organism>
<evidence type="ECO:0000256" key="5">
    <source>
        <dbReference type="ARBA" id="ARBA00022729"/>
    </source>
</evidence>
<dbReference type="Proteomes" id="UP000466442">
    <property type="component" value="Unassembled WGS sequence"/>
</dbReference>
<evidence type="ECO:0000313" key="6">
    <source>
        <dbReference type="EMBL" id="KAF6202802.1"/>
    </source>
</evidence>
<dbReference type="GO" id="GO:0030514">
    <property type="term" value="P:negative regulation of BMP signaling pathway"/>
    <property type="evidence" value="ECO:0007669"/>
    <property type="project" value="InterPro"/>
</dbReference>
<dbReference type="Gene3D" id="2.10.90.10">
    <property type="entry name" value="Cystine-knot cytokines"/>
    <property type="match status" value="1"/>
</dbReference>
<dbReference type="OrthoDB" id="5950649at2759"/>
<dbReference type="AlphaFoldDB" id="A0A6A4JTE8"/>
<evidence type="ECO:0000256" key="4">
    <source>
        <dbReference type="ARBA" id="ARBA00022525"/>
    </source>
</evidence>
<dbReference type="GO" id="GO:0005615">
    <property type="term" value="C:extracellular space"/>
    <property type="evidence" value="ECO:0007669"/>
    <property type="project" value="TreeGrafter"/>
</dbReference>
<comment type="subcellular location">
    <subcellularLocation>
        <location evidence="1">Secreted</location>
    </subcellularLocation>
</comment>